<dbReference type="InterPro" id="IPR036734">
    <property type="entry name" value="Neur_chan_lig-bd_sf"/>
</dbReference>
<name>A0A423T6X2_PENVA</name>
<dbReference type="OrthoDB" id="19606at2759"/>
<evidence type="ECO:0000313" key="10">
    <source>
        <dbReference type="Proteomes" id="UP000283509"/>
    </source>
</evidence>
<dbReference type="Gene3D" id="2.60.120.200">
    <property type="match status" value="1"/>
</dbReference>
<dbReference type="InterPro" id="IPR018000">
    <property type="entry name" value="Neurotransmitter_ion_chnl_CS"/>
</dbReference>
<feature type="domain" description="C-type lectin" evidence="7">
    <location>
        <begin position="263"/>
        <end position="384"/>
    </location>
</feature>
<dbReference type="SUPFAM" id="SSF49899">
    <property type="entry name" value="Concanavalin A-like lectins/glucanases"/>
    <property type="match status" value="1"/>
</dbReference>
<sequence>MATKDQNPSAFSLSVALLVLAVGWRQCASSAASVLPMAVFQAAGPATTDTLLEYRSTLSELYAATFCFRFRIRQSRSLNTIVSYALSDEGDEINLSVNYIDRSFVFLCCQDWVELELKLSVGLREWMSFCFAVELKERRWTLVKNGETWTGRIRGEAADAQPIRAGGNLVIGQDQDSLGAGFNEFESLSGWLVDLAIYDQVLTAAQMVDFTTCKEITPSVAPVVDFSNIKRDFEVRNVDLDSIGKYKTCESDRNFNLIFPELRVFEDGRLLCHIVGGRLSVPRSAEENVELFNKSLPIQEYCGDGYAETLWLGVTGDVPQQEWHHYATRDPLKYSKFGPDSDFGMPIVRPDTCVAFRGSNDTAEEDFGVWVPSDCDLEMCPVCHFDQVGLIRMRGLCKESEFDRDYFLTHDQGSLSFTGVLYSEIVKNPPSPEKSSSDFGFWTLTRFDKPQVTAVLHMTSPTHYPLGLNTWHVDNDVCGKSTVQLMMTSCKDGQFSCRDGTCIVIQQRCDLEADCPDGTDEVDCDFHSMPKDYDSHSPPSRPDRTQPIQVKLFITILSMRGVDLSNFGFTCEIEVRLQWTDDRLRFHHLNFAETLNILDGNSMPWVPKLEFLGDGDTTSTVVERRRAVRVRRFSKKPLPDNDEYMFEGERSGSENPLVLVRKLTVTTSCQFDLEAFPFDTQTCGLGVLLSGITKEYVIIVPDGKGVNFVGQRKLLEYFLSSEKMVQRDEGNYSGQAVEIKLRNMATFYITSTYVPTFIIVIIATLSSSSLSELQREGHGGLDGAAGGGDVLLAGERLHSAHGLPQAG</sequence>
<dbReference type="PANTHER" id="PTHR18945">
    <property type="entry name" value="NEUROTRANSMITTER GATED ION CHANNEL"/>
    <property type="match status" value="1"/>
</dbReference>
<evidence type="ECO:0000259" key="8">
    <source>
        <dbReference type="PROSITE" id="PS51828"/>
    </source>
</evidence>
<feature type="signal peptide" evidence="6">
    <location>
        <begin position="1"/>
        <end position="29"/>
    </location>
</feature>
<evidence type="ECO:0000259" key="7">
    <source>
        <dbReference type="PROSITE" id="PS50041"/>
    </source>
</evidence>
<dbReference type="GO" id="GO:0005230">
    <property type="term" value="F:extracellular ligand-gated monoatomic ion channel activity"/>
    <property type="evidence" value="ECO:0007669"/>
    <property type="project" value="InterPro"/>
</dbReference>
<reference evidence="9 10" key="1">
    <citation type="submission" date="2018-04" db="EMBL/GenBank/DDBJ databases">
        <authorList>
            <person name="Zhang X."/>
            <person name="Yuan J."/>
            <person name="Li F."/>
            <person name="Xiang J."/>
        </authorList>
    </citation>
    <scope>NUCLEOTIDE SEQUENCE [LARGE SCALE GENOMIC DNA]</scope>
    <source>
        <tissue evidence="9">Muscle</tissue>
    </source>
</reference>
<dbReference type="GO" id="GO:0004888">
    <property type="term" value="F:transmembrane signaling receptor activity"/>
    <property type="evidence" value="ECO:0007669"/>
    <property type="project" value="InterPro"/>
</dbReference>
<dbReference type="CDD" id="cd00112">
    <property type="entry name" value="LDLa"/>
    <property type="match status" value="1"/>
</dbReference>
<keyword evidence="10" id="KW-1185">Reference proteome</keyword>
<keyword evidence="6" id="KW-0732">Signal</keyword>
<dbReference type="EMBL" id="QCYY01002189">
    <property type="protein sequence ID" value="ROT72239.1"/>
    <property type="molecule type" value="Genomic_DNA"/>
</dbReference>
<dbReference type="InterPro" id="IPR002172">
    <property type="entry name" value="LDrepeatLR_classA_rpt"/>
</dbReference>
<dbReference type="SUPFAM" id="SSF56436">
    <property type="entry name" value="C-type lectin-like"/>
    <property type="match status" value="1"/>
</dbReference>
<dbReference type="InterPro" id="IPR016187">
    <property type="entry name" value="CTDL_fold"/>
</dbReference>
<reference evidence="9 10" key="2">
    <citation type="submission" date="2019-01" db="EMBL/GenBank/DDBJ databases">
        <title>The decoding of complex shrimp genome reveals the adaptation for benthos swimmer, frequently molting mechanism and breeding impact on genome.</title>
        <authorList>
            <person name="Sun Y."/>
            <person name="Gao Y."/>
            <person name="Yu Y."/>
        </authorList>
    </citation>
    <scope>NUCLEOTIDE SEQUENCE [LARGE SCALE GENOMIC DNA]</scope>
    <source>
        <tissue evidence="9">Muscle</tissue>
    </source>
</reference>
<keyword evidence="2" id="KW-0472">Membrane</keyword>
<evidence type="ECO:0000256" key="4">
    <source>
        <dbReference type="PROSITE-ProRule" id="PRU00124"/>
    </source>
</evidence>
<dbReference type="InterPro" id="IPR036055">
    <property type="entry name" value="LDL_receptor-like_sf"/>
</dbReference>
<comment type="subcellular location">
    <subcellularLocation>
        <location evidence="1">Membrane</location>
        <topology evidence="1">Multi-pass membrane protein</topology>
    </subcellularLocation>
</comment>
<evidence type="ECO:0000313" key="9">
    <source>
        <dbReference type="EMBL" id="ROT72239.1"/>
    </source>
</evidence>
<feature type="disulfide bond" evidence="4">
    <location>
        <begin position="497"/>
        <end position="515"/>
    </location>
</feature>
<evidence type="ECO:0000256" key="6">
    <source>
        <dbReference type="SAM" id="SignalP"/>
    </source>
</evidence>
<dbReference type="PROSITE" id="PS50068">
    <property type="entry name" value="LDLRA_2"/>
    <property type="match status" value="1"/>
</dbReference>
<dbReference type="PROSITE" id="PS01209">
    <property type="entry name" value="LDLRA_1"/>
    <property type="match status" value="1"/>
</dbReference>
<dbReference type="PRINTS" id="PR00895">
    <property type="entry name" value="PENTAXIN"/>
</dbReference>
<feature type="domain" description="Pentraxin (PTX)" evidence="8">
    <location>
        <begin position="34"/>
        <end position="249"/>
    </location>
</feature>
<comment type="caution">
    <text evidence="9">The sequence shown here is derived from an EMBL/GenBank/DDBJ whole genome shotgun (WGS) entry which is preliminary data.</text>
</comment>
<keyword evidence="3 4" id="KW-1015">Disulfide bond</keyword>
<dbReference type="InterPro" id="IPR001304">
    <property type="entry name" value="C-type_lectin-like"/>
</dbReference>
<organism evidence="9 10">
    <name type="scientific">Penaeus vannamei</name>
    <name type="common">Whiteleg shrimp</name>
    <name type="synonym">Litopenaeus vannamei</name>
    <dbReference type="NCBI Taxonomy" id="6689"/>
    <lineage>
        <taxon>Eukaryota</taxon>
        <taxon>Metazoa</taxon>
        <taxon>Ecdysozoa</taxon>
        <taxon>Arthropoda</taxon>
        <taxon>Crustacea</taxon>
        <taxon>Multicrustacea</taxon>
        <taxon>Malacostraca</taxon>
        <taxon>Eumalacostraca</taxon>
        <taxon>Eucarida</taxon>
        <taxon>Decapoda</taxon>
        <taxon>Dendrobranchiata</taxon>
        <taxon>Penaeoidea</taxon>
        <taxon>Penaeidae</taxon>
        <taxon>Penaeus</taxon>
    </lineage>
</organism>
<proteinExistence type="predicted"/>
<feature type="disulfide bond" evidence="4">
    <location>
        <begin position="509"/>
        <end position="524"/>
    </location>
</feature>
<dbReference type="Gene3D" id="3.10.100.10">
    <property type="entry name" value="Mannose-Binding Protein A, subunit A"/>
    <property type="match status" value="1"/>
</dbReference>
<dbReference type="PROSITE" id="PS51828">
    <property type="entry name" value="PTX_2"/>
    <property type="match status" value="1"/>
</dbReference>
<accession>A0A423T6X2</accession>
<dbReference type="SUPFAM" id="SSF63712">
    <property type="entry name" value="Nicotinic receptor ligand binding domain-like"/>
    <property type="match status" value="1"/>
</dbReference>
<dbReference type="Proteomes" id="UP000283509">
    <property type="component" value="Unassembled WGS sequence"/>
</dbReference>
<dbReference type="SUPFAM" id="SSF57424">
    <property type="entry name" value="LDL receptor-like module"/>
    <property type="match status" value="1"/>
</dbReference>
<dbReference type="PROSITE" id="PS00236">
    <property type="entry name" value="NEUROTR_ION_CHANNEL"/>
    <property type="match status" value="1"/>
</dbReference>
<dbReference type="Pfam" id="PF00354">
    <property type="entry name" value="Pentaxin"/>
    <property type="match status" value="1"/>
</dbReference>
<evidence type="ECO:0000256" key="1">
    <source>
        <dbReference type="ARBA" id="ARBA00004141"/>
    </source>
</evidence>
<dbReference type="Gene3D" id="4.10.400.10">
    <property type="entry name" value="Low-density Lipoprotein Receptor"/>
    <property type="match status" value="1"/>
</dbReference>
<evidence type="ECO:0000256" key="3">
    <source>
        <dbReference type="ARBA" id="ARBA00023157"/>
    </source>
</evidence>
<dbReference type="AlphaFoldDB" id="A0A423T6X2"/>
<comment type="caution">
    <text evidence="5">Lacks conserved residue(s) required for the propagation of feature annotation.</text>
</comment>
<dbReference type="Pfam" id="PF00057">
    <property type="entry name" value="Ldl_recept_a"/>
    <property type="match status" value="1"/>
</dbReference>
<dbReference type="SMART" id="SM00159">
    <property type="entry name" value="PTX"/>
    <property type="match status" value="1"/>
</dbReference>
<dbReference type="InterPro" id="IPR001759">
    <property type="entry name" value="PTX_dom"/>
</dbReference>
<gene>
    <name evidence="9" type="ORF">C7M84_009388</name>
</gene>
<dbReference type="SMART" id="SM00192">
    <property type="entry name" value="LDLa"/>
    <property type="match status" value="1"/>
</dbReference>
<protein>
    <submittedName>
        <fullName evidence="9">Putative neuronal pentraxin-2</fullName>
    </submittedName>
</protein>
<dbReference type="InterPro" id="IPR013320">
    <property type="entry name" value="ConA-like_dom_sf"/>
</dbReference>
<evidence type="ECO:0000256" key="2">
    <source>
        <dbReference type="ARBA" id="ARBA00023136"/>
    </source>
</evidence>
<dbReference type="Pfam" id="PF02931">
    <property type="entry name" value="Neur_chan_LBD"/>
    <property type="match status" value="1"/>
</dbReference>
<feature type="chain" id="PRO_5019158082" evidence="6">
    <location>
        <begin position="30"/>
        <end position="807"/>
    </location>
</feature>
<feature type="disulfide bond" evidence="4">
    <location>
        <begin position="490"/>
        <end position="502"/>
    </location>
</feature>
<dbReference type="GO" id="GO:0016020">
    <property type="term" value="C:membrane"/>
    <property type="evidence" value="ECO:0007669"/>
    <property type="project" value="UniProtKB-SubCell"/>
</dbReference>
<dbReference type="PROSITE" id="PS50041">
    <property type="entry name" value="C_TYPE_LECTIN_2"/>
    <property type="match status" value="1"/>
</dbReference>
<dbReference type="InterPro" id="IPR006202">
    <property type="entry name" value="Neur_chan_lig-bd"/>
</dbReference>
<dbReference type="Gene3D" id="2.70.170.10">
    <property type="entry name" value="Neurotransmitter-gated ion-channel ligand-binding domain"/>
    <property type="match status" value="1"/>
</dbReference>
<dbReference type="InterPro" id="IPR016186">
    <property type="entry name" value="C-type_lectin-like/link_sf"/>
</dbReference>
<dbReference type="InterPro" id="IPR006201">
    <property type="entry name" value="Neur_channel"/>
</dbReference>
<dbReference type="InterPro" id="IPR023415">
    <property type="entry name" value="LDLR_class-A_CS"/>
</dbReference>
<evidence type="ECO:0000256" key="5">
    <source>
        <dbReference type="PROSITE-ProRule" id="PRU01172"/>
    </source>
</evidence>